<evidence type="ECO:0000256" key="5">
    <source>
        <dbReference type="ARBA" id="ARBA00022840"/>
    </source>
</evidence>
<keyword evidence="7" id="KW-0406">Ion transport</keyword>
<comment type="caution">
    <text evidence="10">The sequence shown here is derived from an EMBL/GenBank/DDBJ whole genome shotgun (WGS) entry which is preliminary data.</text>
</comment>
<evidence type="ECO:0000256" key="4">
    <source>
        <dbReference type="ARBA" id="ARBA00022741"/>
    </source>
</evidence>
<dbReference type="SUPFAM" id="SSF50331">
    <property type="entry name" value="MOP-like"/>
    <property type="match status" value="1"/>
</dbReference>
<accession>A0ABN1U113</accession>
<keyword evidence="6" id="KW-0408">Iron</keyword>
<dbReference type="InterPro" id="IPR017871">
    <property type="entry name" value="ABC_transporter-like_CS"/>
</dbReference>
<keyword evidence="8" id="KW-0472">Membrane</keyword>
<keyword evidence="1" id="KW-0813">Transport</keyword>
<evidence type="ECO:0000256" key="2">
    <source>
        <dbReference type="ARBA" id="ARBA00022475"/>
    </source>
</evidence>
<dbReference type="PROSITE" id="PS50893">
    <property type="entry name" value="ABC_TRANSPORTER_2"/>
    <property type="match status" value="1"/>
</dbReference>
<dbReference type="Proteomes" id="UP001501581">
    <property type="component" value="Unassembled WGS sequence"/>
</dbReference>
<dbReference type="CDD" id="cd03259">
    <property type="entry name" value="ABC_Carb_Solutes_like"/>
    <property type="match status" value="1"/>
</dbReference>
<proteinExistence type="predicted"/>
<name>A0ABN1U113_9ACTN</name>
<evidence type="ECO:0000313" key="10">
    <source>
        <dbReference type="EMBL" id="GAA1109284.1"/>
    </source>
</evidence>
<dbReference type="InterPro" id="IPR003439">
    <property type="entry name" value="ABC_transporter-like_ATP-bd"/>
</dbReference>
<organism evidence="10 11">
    <name type="scientific">Nocardioides dubius</name>
    <dbReference type="NCBI Taxonomy" id="317019"/>
    <lineage>
        <taxon>Bacteria</taxon>
        <taxon>Bacillati</taxon>
        <taxon>Actinomycetota</taxon>
        <taxon>Actinomycetes</taxon>
        <taxon>Propionibacteriales</taxon>
        <taxon>Nocardioidaceae</taxon>
        <taxon>Nocardioides</taxon>
    </lineage>
</organism>
<dbReference type="InterPro" id="IPR027417">
    <property type="entry name" value="P-loop_NTPase"/>
</dbReference>
<keyword evidence="3" id="KW-0410">Iron transport</keyword>
<dbReference type="GO" id="GO:0005524">
    <property type="term" value="F:ATP binding"/>
    <property type="evidence" value="ECO:0007669"/>
    <property type="project" value="UniProtKB-KW"/>
</dbReference>
<sequence length="345" mass="36183">MTDALVLSAVAKSYGATLAADGLDLRVGTGEVVAVIGPSGCGKSTLLRLIAGLERPDAGSITVAGQVVADASTFTHPERRRVGLVFQDHALFPHLTVARNVGFGLRGRARGERRARVAELLERVHLTQRAGRHPHQLSGGEQQRVALARALAPDPALVLFDEPFSSLDEHLRGRVRGEIMGTVRASGATAIVVTHDQDEALSIADRVVVMRAGRIEQVGSPQEVFEAPANRFVATFMGDADFLPVTVRDGVASCELGELPTPAGAPASQDVVLRPHEVTVSPGGPAEVVGVEYHGAFTLATVQLASGARVRSWLPPHTAHRVGERVSAGLAPGARPVLLDAATGD</sequence>
<keyword evidence="5 10" id="KW-0067">ATP-binding</keyword>
<dbReference type="EMBL" id="BAAALG010000012">
    <property type="protein sequence ID" value="GAA1109284.1"/>
    <property type="molecule type" value="Genomic_DNA"/>
</dbReference>
<keyword evidence="11" id="KW-1185">Reference proteome</keyword>
<evidence type="ECO:0000259" key="9">
    <source>
        <dbReference type="PROSITE" id="PS50893"/>
    </source>
</evidence>
<dbReference type="Gene3D" id="2.40.50.100">
    <property type="match status" value="1"/>
</dbReference>
<evidence type="ECO:0000313" key="11">
    <source>
        <dbReference type="Proteomes" id="UP001501581"/>
    </source>
</evidence>
<gene>
    <name evidence="10" type="ORF">GCM10009668_32010</name>
</gene>
<evidence type="ECO:0000256" key="7">
    <source>
        <dbReference type="ARBA" id="ARBA00023065"/>
    </source>
</evidence>
<keyword evidence="4" id="KW-0547">Nucleotide-binding</keyword>
<feature type="domain" description="ABC transporter" evidence="9">
    <location>
        <begin position="5"/>
        <end position="237"/>
    </location>
</feature>
<evidence type="ECO:0000256" key="6">
    <source>
        <dbReference type="ARBA" id="ARBA00023004"/>
    </source>
</evidence>
<dbReference type="InterPro" id="IPR008995">
    <property type="entry name" value="Mo/tungstate-bd_C_term_dom"/>
</dbReference>
<dbReference type="InterPro" id="IPR050093">
    <property type="entry name" value="ABC_SmlMolc_Importer"/>
</dbReference>
<dbReference type="PROSITE" id="PS00211">
    <property type="entry name" value="ABC_TRANSPORTER_1"/>
    <property type="match status" value="1"/>
</dbReference>
<dbReference type="PANTHER" id="PTHR42781:SF4">
    <property type="entry name" value="SPERMIDINE_PUTRESCINE IMPORT ATP-BINDING PROTEIN POTA"/>
    <property type="match status" value="1"/>
</dbReference>
<keyword evidence="2" id="KW-1003">Cell membrane</keyword>
<dbReference type="SMART" id="SM00382">
    <property type="entry name" value="AAA"/>
    <property type="match status" value="1"/>
</dbReference>
<dbReference type="InterPro" id="IPR013611">
    <property type="entry name" value="Transp-assoc_OB_typ2"/>
</dbReference>
<dbReference type="PANTHER" id="PTHR42781">
    <property type="entry name" value="SPERMIDINE/PUTRESCINE IMPORT ATP-BINDING PROTEIN POTA"/>
    <property type="match status" value="1"/>
</dbReference>
<evidence type="ECO:0000256" key="3">
    <source>
        <dbReference type="ARBA" id="ARBA00022496"/>
    </source>
</evidence>
<dbReference type="Gene3D" id="3.40.50.300">
    <property type="entry name" value="P-loop containing nucleotide triphosphate hydrolases"/>
    <property type="match status" value="1"/>
</dbReference>
<protein>
    <submittedName>
        <fullName evidence="10">ABC transporter ATP-binding protein</fullName>
    </submittedName>
</protein>
<dbReference type="RefSeq" id="WP_343995839.1">
    <property type="nucleotide sequence ID" value="NZ_BAAALG010000012.1"/>
</dbReference>
<evidence type="ECO:0000256" key="1">
    <source>
        <dbReference type="ARBA" id="ARBA00022448"/>
    </source>
</evidence>
<dbReference type="Pfam" id="PF08402">
    <property type="entry name" value="TOBE_2"/>
    <property type="match status" value="1"/>
</dbReference>
<reference evidence="10 11" key="1">
    <citation type="journal article" date="2019" name="Int. J. Syst. Evol. Microbiol.">
        <title>The Global Catalogue of Microorganisms (GCM) 10K type strain sequencing project: providing services to taxonomists for standard genome sequencing and annotation.</title>
        <authorList>
            <consortium name="The Broad Institute Genomics Platform"/>
            <consortium name="The Broad Institute Genome Sequencing Center for Infectious Disease"/>
            <person name="Wu L."/>
            <person name="Ma J."/>
        </authorList>
    </citation>
    <scope>NUCLEOTIDE SEQUENCE [LARGE SCALE GENOMIC DNA]</scope>
    <source>
        <strain evidence="10 11">JCM 13008</strain>
    </source>
</reference>
<dbReference type="InterPro" id="IPR003593">
    <property type="entry name" value="AAA+_ATPase"/>
</dbReference>
<dbReference type="SUPFAM" id="SSF52540">
    <property type="entry name" value="P-loop containing nucleoside triphosphate hydrolases"/>
    <property type="match status" value="1"/>
</dbReference>
<dbReference type="InterPro" id="IPR015853">
    <property type="entry name" value="ABC_transpr_FbpC"/>
</dbReference>
<evidence type="ECO:0000256" key="8">
    <source>
        <dbReference type="ARBA" id="ARBA00023136"/>
    </source>
</evidence>
<dbReference type="Pfam" id="PF00005">
    <property type="entry name" value="ABC_tran"/>
    <property type="match status" value="1"/>
</dbReference>